<dbReference type="RefSeq" id="WP_153513006.1">
    <property type="nucleotide sequence ID" value="NZ_WSPZ01000001.1"/>
</dbReference>
<name>A0A5Q0QJZ9_9SPHI</name>
<dbReference type="PANTHER" id="PTHR38477">
    <property type="entry name" value="HYPOTHETICAL EXPORTED PROTEIN"/>
    <property type="match status" value="1"/>
</dbReference>
<protein>
    <recommendedName>
        <fullName evidence="3">L,D-transpeptidase family protein</fullName>
    </recommendedName>
</protein>
<evidence type="ECO:0000313" key="2">
    <source>
        <dbReference type="Proteomes" id="UP000326921"/>
    </source>
</evidence>
<dbReference type="KEGG" id="sphe:GFH32_05495"/>
<reference evidence="1 2" key="1">
    <citation type="submission" date="2019-10" db="EMBL/GenBank/DDBJ databases">
        <authorList>
            <person name="Dong K."/>
        </authorList>
    </citation>
    <scope>NUCLEOTIDE SEQUENCE [LARGE SCALE GENOMIC DNA]</scope>
    <source>
        <strain evidence="2">dk4302</strain>
    </source>
</reference>
<dbReference type="EMBL" id="CP045652">
    <property type="protein sequence ID" value="QGA28180.1"/>
    <property type="molecule type" value="Genomic_DNA"/>
</dbReference>
<proteinExistence type="predicted"/>
<dbReference type="InterPro" id="IPR032676">
    <property type="entry name" value="YkuD_2"/>
</dbReference>
<keyword evidence="2" id="KW-1185">Reference proteome</keyword>
<evidence type="ECO:0008006" key="3">
    <source>
        <dbReference type="Google" id="ProtNLM"/>
    </source>
</evidence>
<sequence length="256" mass="28690">MFFSLWAVATSLLPVDQNSSNAKTIHKENKTIETEHIDPTRSLYEELKLSKILKWDAFEQAMQGYGKLNPKNRDIITIIDFTLSSTQKRMYVIDLKNKKLLYHNIVSHGRNSGEKFATTFSNKHGSYQSSLGFYYTEGTYQGGNGYSLRLNGLEKGINDQALARAIVVHGADYCSQNVINSTGRLGRSYGCPALPRELSKPIINTIKNGSLMFIYAGNKDYLASTRLIKSNPILPNPTMIAEHSDEIEKDSKAVLN</sequence>
<accession>A0A5Q0QJZ9</accession>
<dbReference type="Proteomes" id="UP000326921">
    <property type="component" value="Chromosome"/>
</dbReference>
<organism evidence="1 2">
    <name type="scientific">Sphingobacterium zhuxiongii</name>
    <dbReference type="NCBI Taxonomy" id="2662364"/>
    <lineage>
        <taxon>Bacteria</taxon>
        <taxon>Pseudomonadati</taxon>
        <taxon>Bacteroidota</taxon>
        <taxon>Sphingobacteriia</taxon>
        <taxon>Sphingobacteriales</taxon>
        <taxon>Sphingobacteriaceae</taxon>
        <taxon>Sphingobacterium</taxon>
    </lineage>
</organism>
<gene>
    <name evidence="1" type="ORF">GFH32_05495</name>
</gene>
<evidence type="ECO:0000313" key="1">
    <source>
        <dbReference type="EMBL" id="QGA28180.1"/>
    </source>
</evidence>
<dbReference type="AlphaFoldDB" id="A0A5Q0QJZ9"/>
<dbReference type="Pfam" id="PF13645">
    <property type="entry name" value="YkuD_2"/>
    <property type="match status" value="1"/>
</dbReference>
<dbReference type="PANTHER" id="PTHR38477:SF1">
    <property type="entry name" value="MUREIN L,D-TRANSPEPTIDASE CATALYTIC DOMAIN FAMILY PROTEIN"/>
    <property type="match status" value="1"/>
</dbReference>